<dbReference type="GO" id="GO:0004742">
    <property type="term" value="F:dihydrolipoyllysine-residue acetyltransferase activity"/>
    <property type="evidence" value="ECO:0007669"/>
    <property type="project" value="UniProtKB-UniRule"/>
</dbReference>
<evidence type="ECO:0000256" key="10">
    <source>
        <dbReference type="SAM" id="MobiDB-lite"/>
    </source>
</evidence>
<dbReference type="NCBIfam" id="TIGR01348">
    <property type="entry name" value="PDHac_trf_long"/>
    <property type="match status" value="1"/>
</dbReference>
<dbReference type="InterPro" id="IPR050743">
    <property type="entry name" value="2-oxoacid_DH_E2_comp"/>
</dbReference>
<dbReference type="Pfam" id="PF02817">
    <property type="entry name" value="E3_binding"/>
    <property type="match status" value="1"/>
</dbReference>
<comment type="caution">
    <text evidence="13">The sequence shown here is derived from an EMBL/GenBank/DDBJ whole genome shotgun (WGS) entry which is preliminary data.</text>
</comment>
<evidence type="ECO:0000256" key="9">
    <source>
        <dbReference type="RuleBase" id="RU361137"/>
    </source>
</evidence>
<keyword evidence="4" id="KW-0677">Repeat</keyword>
<evidence type="ECO:0000256" key="1">
    <source>
        <dbReference type="ARBA" id="ARBA00007317"/>
    </source>
</evidence>
<keyword evidence="5 9" id="KW-0450">Lipoyl</keyword>
<feature type="domain" description="Peripheral subunit-binding (PSBD)" evidence="12">
    <location>
        <begin position="278"/>
        <end position="315"/>
    </location>
</feature>
<dbReference type="PROSITE" id="PS51826">
    <property type="entry name" value="PSBD"/>
    <property type="match status" value="1"/>
</dbReference>
<dbReference type="InterPro" id="IPR004167">
    <property type="entry name" value="PSBD"/>
</dbReference>
<dbReference type="FunFam" id="3.30.559.10:FF:000004">
    <property type="entry name" value="Acetyltransferase component of pyruvate dehydrogenase complex"/>
    <property type="match status" value="1"/>
</dbReference>
<comment type="function">
    <text evidence="7">The pyruvate dehydrogenase complex catalyzes the overall conversion of pyruvate to acetyl-CoA and CO(2). It contains multiple copies of three enzymatic components: pyruvate dehydrogenase (E1), dihydrolipoamide acetyltransferase (E2) and lipoamide dehydrogenase (E3).</text>
</comment>
<sequence>MAKTIEIKVPDIGDSHDVPVIELLVAVGDTLAKEQALLVLESDKATMEVPSPEAGVLKSLAVKVGDKLSTGSVIGVLEVGGAAEEAPAKSEAKPAAKEEAQAAPATKPEPEKAKAPAAEKQAAAPAAKKPAKSGGSTTTNVTIPDIGDFAGVPVIEVLVKDGDTVTAEQAIIVLETDKATMEIPSPAAGVVSGFKLKVGDKVSKGDAICTLQGEGGGEASADEAEAEPEAPQPAPEAKAEKSEKPEAAAPAKSTEHKPAAPAAETPQAASGKPGEMPYAGPGTRKFARELGVDLGKVKGSGKGGRIVIEDVQGFVKQTLAQPPAAAAPAGGGIPPIPAQDFSLYGEIETVALARIRKISAQHLHRAWVNIPHVTQTDEADITDLEAFRKSASDDAGVKLTLLPFVMKAVEKVLVAYPDFCSSLSPDGASLIRKKYVHIGFAADTPNGLVVPVVRDVDKKGIVELAKECGELAKKARDGKLKPDDMKGGCFSISSLGGIGGGYFTPIVNAPEVGILGVSKGVMKPVWDGKAFQPRLMLPLSLSYDHRVIDGAYAARAIVLLGKLLGDLRRLAL</sequence>
<keyword evidence="14" id="KW-1185">Reference proteome</keyword>
<comment type="cofactor">
    <cofactor evidence="9">
        <name>(R)-lipoate</name>
        <dbReference type="ChEBI" id="CHEBI:83088"/>
    </cofactor>
    <text evidence="9">Binds 2 lipoyl cofactors covalently.</text>
</comment>
<dbReference type="Gene3D" id="2.40.50.100">
    <property type="match status" value="2"/>
</dbReference>
<dbReference type="EMBL" id="AKGD01000001">
    <property type="protein sequence ID" value="EIT72109.1"/>
    <property type="molecule type" value="Genomic_DNA"/>
</dbReference>
<name>I7ZJK7_9GAMM</name>
<evidence type="ECO:0000256" key="5">
    <source>
        <dbReference type="ARBA" id="ARBA00022823"/>
    </source>
</evidence>
<dbReference type="InterPro" id="IPR003016">
    <property type="entry name" value="2-oxoA_DH_lipoyl-BS"/>
</dbReference>
<reference evidence="13 14" key="1">
    <citation type="journal article" date="2012" name="J. Bacteriol.">
        <title>Genome Sequence of n-Alkane-Degrading Hydrocarboniphaga effusa Strain AP103T (ATCC BAA-332T).</title>
        <authorList>
            <person name="Chang H.K."/>
            <person name="Zylstra G.J."/>
            <person name="Chae J.C."/>
        </authorList>
    </citation>
    <scope>NUCLEOTIDE SEQUENCE [LARGE SCALE GENOMIC DNA]</scope>
    <source>
        <strain evidence="13 14">AP103</strain>
    </source>
</reference>
<dbReference type="EC" id="2.3.1.12" evidence="9"/>
<dbReference type="InterPro" id="IPR023213">
    <property type="entry name" value="CAT-like_dom_sf"/>
</dbReference>
<dbReference type="OrthoDB" id="9805770at2"/>
<dbReference type="Gene3D" id="4.10.320.10">
    <property type="entry name" value="E3-binding domain"/>
    <property type="match status" value="1"/>
</dbReference>
<dbReference type="PANTHER" id="PTHR43178:SF2">
    <property type="entry name" value="DIHYDROLIPOYLLYSINE-RESIDUE ACETYLTRANSFERASE COMPONENT OF PYRUVATE DEHYDROGENASE COMPLEX"/>
    <property type="match status" value="1"/>
</dbReference>
<dbReference type="InterPro" id="IPR036625">
    <property type="entry name" value="E3-bd_dom_sf"/>
</dbReference>
<dbReference type="InterPro" id="IPR011053">
    <property type="entry name" value="Single_hybrid_motif"/>
</dbReference>
<dbReference type="AlphaFoldDB" id="I7ZJK7"/>
<evidence type="ECO:0000259" key="11">
    <source>
        <dbReference type="PROSITE" id="PS50968"/>
    </source>
</evidence>
<comment type="subunit">
    <text evidence="2 9">Forms a 24-polypeptide structural core with octahedral symmetry.</text>
</comment>
<comment type="similarity">
    <text evidence="1 9">Belongs to the 2-oxoacid dehydrogenase family.</text>
</comment>
<dbReference type="PROSITE" id="PS00189">
    <property type="entry name" value="LIPOYL"/>
    <property type="match status" value="2"/>
</dbReference>
<feature type="domain" description="Lipoyl-binding" evidence="11">
    <location>
        <begin position="138"/>
        <end position="212"/>
    </location>
</feature>
<dbReference type="RefSeq" id="WP_007185189.1">
    <property type="nucleotide sequence ID" value="NZ_AKGD01000001.1"/>
</dbReference>
<feature type="domain" description="Lipoyl-binding" evidence="11">
    <location>
        <begin position="4"/>
        <end position="78"/>
    </location>
</feature>
<dbReference type="GO" id="GO:0005737">
    <property type="term" value="C:cytoplasm"/>
    <property type="evidence" value="ECO:0007669"/>
    <property type="project" value="TreeGrafter"/>
</dbReference>
<feature type="compositionally biased region" description="Basic and acidic residues" evidence="10">
    <location>
        <begin position="237"/>
        <end position="246"/>
    </location>
</feature>
<feature type="compositionally biased region" description="Basic and acidic residues" evidence="10">
    <location>
        <begin position="86"/>
        <end position="100"/>
    </location>
</feature>
<evidence type="ECO:0000256" key="3">
    <source>
        <dbReference type="ARBA" id="ARBA00022679"/>
    </source>
</evidence>
<evidence type="ECO:0000313" key="14">
    <source>
        <dbReference type="Proteomes" id="UP000003704"/>
    </source>
</evidence>
<dbReference type="SUPFAM" id="SSF47005">
    <property type="entry name" value="Peripheral subunit-binding domain of 2-oxo acid dehydrogenase complex"/>
    <property type="match status" value="1"/>
</dbReference>
<dbReference type="SUPFAM" id="SSF51230">
    <property type="entry name" value="Single hybrid motif"/>
    <property type="match status" value="2"/>
</dbReference>
<evidence type="ECO:0000256" key="2">
    <source>
        <dbReference type="ARBA" id="ARBA00011484"/>
    </source>
</evidence>
<evidence type="ECO:0000256" key="8">
    <source>
        <dbReference type="ARBA" id="ARBA00048370"/>
    </source>
</evidence>
<evidence type="ECO:0000313" key="13">
    <source>
        <dbReference type="EMBL" id="EIT72109.1"/>
    </source>
</evidence>
<dbReference type="GO" id="GO:0045254">
    <property type="term" value="C:pyruvate dehydrogenase complex"/>
    <property type="evidence" value="ECO:0007669"/>
    <property type="project" value="UniProtKB-UniRule"/>
</dbReference>
<dbReference type="InterPro" id="IPR001078">
    <property type="entry name" value="2-oxoacid_DH_actylTfrase"/>
</dbReference>
<proteinExistence type="inferred from homology"/>
<dbReference type="InterPro" id="IPR000089">
    <property type="entry name" value="Biotin_lipoyl"/>
</dbReference>
<dbReference type="CDD" id="cd06849">
    <property type="entry name" value="lipoyl_domain"/>
    <property type="match status" value="2"/>
</dbReference>
<feature type="compositionally biased region" description="Low complexity" evidence="10">
    <location>
        <begin position="259"/>
        <end position="269"/>
    </location>
</feature>
<dbReference type="Gene3D" id="3.30.559.10">
    <property type="entry name" value="Chloramphenicol acetyltransferase-like domain"/>
    <property type="match status" value="1"/>
</dbReference>
<feature type="region of interest" description="Disordered" evidence="10">
    <location>
        <begin position="84"/>
        <end position="145"/>
    </location>
</feature>
<evidence type="ECO:0000256" key="4">
    <source>
        <dbReference type="ARBA" id="ARBA00022737"/>
    </source>
</evidence>
<dbReference type="STRING" id="1172194.WQQ_22460"/>
<dbReference type="InterPro" id="IPR006256">
    <property type="entry name" value="AcTrfase_Pyrv_DH_cplx"/>
</dbReference>
<gene>
    <name evidence="13" type="ORF">WQQ_22460</name>
</gene>
<organism evidence="13 14">
    <name type="scientific">Hydrocarboniphaga effusa AP103</name>
    <dbReference type="NCBI Taxonomy" id="1172194"/>
    <lineage>
        <taxon>Bacteria</taxon>
        <taxon>Pseudomonadati</taxon>
        <taxon>Pseudomonadota</taxon>
        <taxon>Gammaproteobacteria</taxon>
        <taxon>Nevskiales</taxon>
        <taxon>Nevskiaceae</taxon>
        <taxon>Hydrocarboniphaga</taxon>
    </lineage>
</organism>
<accession>I7ZJK7</accession>
<dbReference type="PATRIC" id="fig|1172194.4.peg.2169"/>
<keyword evidence="6 9" id="KW-0012">Acyltransferase</keyword>
<dbReference type="PROSITE" id="PS50968">
    <property type="entry name" value="BIOTINYL_LIPOYL"/>
    <property type="match status" value="2"/>
</dbReference>
<dbReference type="Proteomes" id="UP000003704">
    <property type="component" value="Unassembled WGS sequence"/>
</dbReference>
<dbReference type="PANTHER" id="PTHR43178">
    <property type="entry name" value="DIHYDROLIPOAMIDE ACETYLTRANSFERASE COMPONENT OF PYRUVATE DEHYDROGENASE COMPLEX"/>
    <property type="match status" value="1"/>
</dbReference>
<dbReference type="Pfam" id="PF00198">
    <property type="entry name" value="2-oxoacid_dh"/>
    <property type="match status" value="1"/>
</dbReference>
<evidence type="ECO:0000256" key="7">
    <source>
        <dbReference type="ARBA" id="ARBA00025211"/>
    </source>
</evidence>
<protein>
    <recommendedName>
        <fullName evidence="9">Acetyltransferase component of pyruvate dehydrogenase complex</fullName>
        <ecNumber evidence="9">2.3.1.12</ecNumber>
    </recommendedName>
</protein>
<dbReference type="GO" id="GO:0031405">
    <property type="term" value="F:lipoic acid binding"/>
    <property type="evidence" value="ECO:0007669"/>
    <property type="project" value="TreeGrafter"/>
</dbReference>
<dbReference type="GO" id="GO:0006086">
    <property type="term" value="P:pyruvate decarboxylation to acetyl-CoA"/>
    <property type="evidence" value="ECO:0007669"/>
    <property type="project" value="UniProtKB-UniRule"/>
</dbReference>
<feature type="compositionally biased region" description="Low complexity" evidence="10">
    <location>
        <begin position="115"/>
        <end position="128"/>
    </location>
</feature>
<dbReference type="FunFam" id="2.40.50.100:FF:000009">
    <property type="entry name" value="Acetyltransferase component of pyruvate dehydrogenase complex"/>
    <property type="match status" value="2"/>
</dbReference>
<keyword evidence="3 9" id="KW-0808">Transferase</keyword>
<feature type="region of interest" description="Disordered" evidence="10">
    <location>
        <begin position="209"/>
        <end position="283"/>
    </location>
</feature>
<dbReference type="Pfam" id="PF00364">
    <property type="entry name" value="Biotin_lipoyl"/>
    <property type="match status" value="2"/>
</dbReference>
<dbReference type="SUPFAM" id="SSF52777">
    <property type="entry name" value="CoA-dependent acyltransferases"/>
    <property type="match status" value="1"/>
</dbReference>
<evidence type="ECO:0000259" key="12">
    <source>
        <dbReference type="PROSITE" id="PS51826"/>
    </source>
</evidence>
<evidence type="ECO:0000256" key="6">
    <source>
        <dbReference type="ARBA" id="ARBA00023315"/>
    </source>
</evidence>
<comment type="catalytic activity">
    <reaction evidence="8 9">
        <text>N(6)-[(R)-dihydrolipoyl]-L-lysyl-[protein] + acetyl-CoA = N(6)-[(R)-S(8)-acetyldihydrolipoyl]-L-lysyl-[protein] + CoA</text>
        <dbReference type="Rhea" id="RHEA:17017"/>
        <dbReference type="Rhea" id="RHEA-COMP:10475"/>
        <dbReference type="Rhea" id="RHEA-COMP:10478"/>
        <dbReference type="ChEBI" id="CHEBI:57287"/>
        <dbReference type="ChEBI" id="CHEBI:57288"/>
        <dbReference type="ChEBI" id="CHEBI:83100"/>
        <dbReference type="ChEBI" id="CHEBI:83111"/>
        <dbReference type="EC" id="2.3.1.12"/>
    </reaction>
</comment>